<evidence type="ECO:0000313" key="2">
    <source>
        <dbReference type="Proteomes" id="UP001150581"/>
    </source>
</evidence>
<reference evidence="1" key="1">
    <citation type="submission" date="2022-07" db="EMBL/GenBank/DDBJ databases">
        <title>Phylogenomic reconstructions and comparative analyses of Kickxellomycotina fungi.</title>
        <authorList>
            <person name="Reynolds N.K."/>
            <person name="Stajich J.E."/>
            <person name="Barry K."/>
            <person name="Grigoriev I.V."/>
            <person name="Crous P."/>
            <person name="Smith M.E."/>
        </authorList>
    </citation>
    <scope>NUCLEOTIDE SEQUENCE</scope>
    <source>
        <strain evidence="1">Benny 63K</strain>
    </source>
</reference>
<comment type="caution">
    <text evidence="1">The sequence shown here is derived from an EMBL/GenBank/DDBJ whole genome shotgun (WGS) entry which is preliminary data.</text>
</comment>
<name>A0ACC1IVT9_9FUNG</name>
<protein>
    <submittedName>
        <fullName evidence="1">Uncharacterized protein</fullName>
    </submittedName>
</protein>
<organism evidence="1 2">
    <name type="scientific">Kickxella alabastrina</name>
    <dbReference type="NCBI Taxonomy" id="61397"/>
    <lineage>
        <taxon>Eukaryota</taxon>
        <taxon>Fungi</taxon>
        <taxon>Fungi incertae sedis</taxon>
        <taxon>Zoopagomycota</taxon>
        <taxon>Kickxellomycotina</taxon>
        <taxon>Kickxellomycetes</taxon>
        <taxon>Kickxellales</taxon>
        <taxon>Kickxellaceae</taxon>
        <taxon>Kickxella</taxon>
    </lineage>
</organism>
<dbReference type="EMBL" id="JANBPG010000016">
    <property type="protein sequence ID" value="KAJ1901764.1"/>
    <property type="molecule type" value="Genomic_DNA"/>
</dbReference>
<sequence>MTLPFNTVSNFARPKDNRPNRFAYDFGSIDPGMFTPAPERNIPKRAPKRTLSYTIPLPDDNLTAANSDEQQGHVLGVNALALSFDNPGLGGTLYSGGRDGVVKAWDLNAPMRRVESIGGDEEEPRAWAIDRHRARQRRARTTLRASRVVHSDWVNDLAVINGGATVVSASSDQTVRAWTPGHSDSQPATVGSHLDYVKALAFSAQNNTIISGGLDRTIKLWDITRATEAPLGPVCAVREFGGASLLSVYALACNASGSLVVSGSPEKVMRLWDPREARQLATLSGHTDHIRAVLLSADSELVLSGSSDTTVKLWSLRMRRCLSTFAQHTDSVWALHSAHPRFATFYSAGRDGLVTKTVGAGAFADEGPAPRRASVDEPRIVCVAVAKEQHGVVKLVAADDAYVWTATKGTALNRWLDVGAGAADAGATDADADASCSLIEPWQSPGAGHRRTRTIDYAGLRIQPPPECARSPPLPHATVSPVLRAICAEQARLMDDVAPAAPLISHSRSMSAGVGLSQQFGSLASILTGVPEPPVPMAGGGDLHAMVTPESPLPLGALLEAAAPSSPHSRGGGNNISGLDSGVRPVRAVPDETICGRHGLRRHKVLQTRRHVLAQDTLGRVSLWDIMLCRRLHEFPDSDAGADAELGLFPGVCGRDLDAVHAAISREPESVQSWCHVDTRVGALTVHVDEAQVWAAEVHVDEVDGVAADAVAAMGDHERVNIGQWMLKRLFLAYARNRVRRGPLPRADAALLNRWATQVPAAAIVPARAPQPQRGAHPELSKTASTPHVSTLLQAQLPGLKPTGSQPQLCLDAARSLLPLQGEDADALPDPLPSVVSQLCASTQKIGISASISALPSPAEFPAPELPRIVRTSTDHEEDLGDETGDDNDNDNDNDNNNNNENGNENNNDKDVGSRSSLGDGGDNGRLLASGDANERLLHLNQQFSELALPGGSLAHHNRHSHNPSIDSALSTAQQQPSNAATAGKAADAEPNANAPTGKFMTRLLSMRVRRQKSTPVSQAIPLPPLPSTMPGHVQASGSQLGVPALPSTHRTISTPDPGTNGSSSTDSAKRGIPVPPPQPEHDEFAEWAGPRYPTDTERTLTLLQQLPAAWDQLYSPVICPRLPLPHNVIIHIYQNYSDASEPYAIYRNTVAAFTKSSLGATAMASHEGLAMSVFRVSDDPLLSFELCMPAWLTDFLLFNRLPVSYQEPAKVSFVLSPTQSTALPPFPQPNARLVANRMLRARKLAVYVVDKLGLPLMVQPAPNYINAVEACLRSYSRMMEGQMQVQGADTAEQIVLIGNKYVDAFRLAGETLGDTELAALVDMVEWQEIMQVEKNDRGDSSRSKGDLLTVAFAGGNGRKEEDANDDEKEEQGYIGRPELYLDLYCKGQKLRPKQTLATIKTHVWKSSGDVQVNYDWAEFVKTRIAKAQSLAAQSQN</sequence>
<proteinExistence type="predicted"/>
<accession>A0ACC1IVT9</accession>
<evidence type="ECO:0000313" key="1">
    <source>
        <dbReference type="EMBL" id="KAJ1901764.1"/>
    </source>
</evidence>
<gene>
    <name evidence="1" type="ORF">LPJ66_000546</name>
</gene>
<keyword evidence="2" id="KW-1185">Reference proteome</keyword>
<dbReference type="Proteomes" id="UP001150581">
    <property type="component" value="Unassembled WGS sequence"/>
</dbReference>